<organism evidence="2 3">
    <name type="scientific">Aequorivita vitellina</name>
    <dbReference type="NCBI Taxonomy" id="2874475"/>
    <lineage>
        <taxon>Bacteria</taxon>
        <taxon>Pseudomonadati</taxon>
        <taxon>Bacteroidota</taxon>
        <taxon>Flavobacteriia</taxon>
        <taxon>Flavobacteriales</taxon>
        <taxon>Flavobacteriaceae</taxon>
        <taxon>Aequorivita</taxon>
    </lineage>
</organism>
<reference evidence="2" key="1">
    <citation type="submission" date="2021-09" db="EMBL/GenBank/DDBJ databases">
        <title>Genome of Aequorivita sp. strain F47161.</title>
        <authorList>
            <person name="Wang Y."/>
        </authorList>
    </citation>
    <scope>NUCLEOTIDE SEQUENCE</scope>
    <source>
        <strain evidence="2">F47161</strain>
    </source>
</reference>
<name>A0A9X1QU85_9FLAO</name>
<accession>A0A9X1QU85</accession>
<evidence type="ECO:0000313" key="2">
    <source>
        <dbReference type="EMBL" id="MCG2417547.1"/>
    </source>
</evidence>
<evidence type="ECO:0000313" key="3">
    <source>
        <dbReference type="Proteomes" id="UP001139461"/>
    </source>
</evidence>
<feature type="region of interest" description="Disordered" evidence="1">
    <location>
        <begin position="167"/>
        <end position="188"/>
    </location>
</feature>
<proteinExistence type="predicted"/>
<sequence length="270" mass="31376">MKKKVRAQVTELAKQLIEEAAPTNGQKKRFKTAYVKRLVGDLYERLAVLEFLENQLEDTADDSTIESLDSKSFREENWFTEPEPVPQPEHKEDLIEPLMEKIKDIVAQMPEESERIDELLDRMLPKSTEAAPVISIEKPSTKQVKNDLEEFASNYQQMPEFERKDSALFPKSTEGEKASKTLTESRPKSLNETINKGLNIGLNDRLAFTKHLFDGHAEDYTRVLSQINTMESFEEAQNFIKKNVKPDYNFWLNKEEYSDRFMNIVEKSFN</sequence>
<gene>
    <name evidence="2" type="ORF">K8089_00835</name>
</gene>
<feature type="compositionally biased region" description="Basic and acidic residues" evidence="1">
    <location>
        <begin position="173"/>
        <end position="188"/>
    </location>
</feature>
<comment type="caution">
    <text evidence="2">The sequence shown here is derived from an EMBL/GenBank/DDBJ whole genome shotgun (WGS) entry which is preliminary data.</text>
</comment>
<dbReference type="EMBL" id="JAIRBA010000001">
    <property type="protein sequence ID" value="MCG2417547.1"/>
    <property type="molecule type" value="Genomic_DNA"/>
</dbReference>
<keyword evidence="3" id="KW-1185">Reference proteome</keyword>
<dbReference type="Proteomes" id="UP001139461">
    <property type="component" value="Unassembled WGS sequence"/>
</dbReference>
<dbReference type="RefSeq" id="WP_237601364.1">
    <property type="nucleotide sequence ID" value="NZ_JAIRBA010000001.1"/>
</dbReference>
<protein>
    <submittedName>
        <fullName evidence="2">Uncharacterized protein</fullName>
    </submittedName>
</protein>
<evidence type="ECO:0000256" key="1">
    <source>
        <dbReference type="SAM" id="MobiDB-lite"/>
    </source>
</evidence>
<dbReference type="AlphaFoldDB" id="A0A9X1QU85"/>